<evidence type="ECO:0000313" key="2">
    <source>
        <dbReference type="Proteomes" id="UP000316781"/>
    </source>
</evidence>
<accession>A0A549SCV1</accession>
<proteinExistence type="predicted"/>
<reference evidence="1 2" key="1">
    <citation type="submission" date="2019-07" db="EMBL/GenBank/DDBJ databases">
        <title>Ln-dependent methylotrophs.</title>
        <authorList>
            <person name="Tani A."/>
        </authorList>
    </citation>
    <scope>NUCLEOTIDE SEQUENCE [LARGE SCALE GENOMIC DNA]</scope>
    <source>
        <strain evidence="1 2">SM89A</strain>
    </source>
</reference>
<comment type="caution">
    <text evidence="1">The sequence shown here is derived from an EMBL/GenBank/DDBJ whole genome shotgun (WGS) entry which is preliminary data.</text>
</comment>
<name>A0A549SCV1_METSR</name>
<evidence type="ECO:0000313" key="1">
    <source>
        <dbReference type="EMBL" id="TRL23867.1"/>
    </source>
</evidence>
<protein>
    <submittedName>
        <fullName evidence="1">Uncharacterized protein</fullName>
    </submittedName>
</protein>
<dbReference type="RefSeq" id="WP_142864620.1">
    <property type="nucleotide sequence ID" value="NZ_VJMF01000116.1"/>
</dbReference>
<organism evidence="1 2">
    <name type="scientific">Methylosinus sporium</name>
    <dbReference type="NCBI Taxonomy" id="428"/>
    <lineage>
        <taxon>Bacteria</taxon>
        <taxon>Pseudomonadati</taxon>
        <taxon>Pseudomonadota</taxon>
        <taxon>Alphaproteobacteria</taxon>
        <taxon>Hyphomicrobiales</taxon>
        <taxon>Methylocystaceae</taxon>
        <taxon>Methylosinus</taxon>
    </lineage>
</organism>
<dbReference type="AlphaFoldDB" id="A0A549SCV1"/>
<dbReference type="Proteomes" id="UP000316781">
    <property type="component" value="Unassembled WGS sequence"/>
</dbReference>
<sequence length="76" mass="8258">MALPHFENVFASSVKTIDRHLGVGYAKNHPDLLGALLVAEAINASSEAIEDILRDIHSSMEELSTRLPGSLSDDRD</sequence>
<dbReference type="EMBL" id="VJMF01000116">
    <property type="protein sequence ID" value="TRL23867.1"/>
    <property type="molecule type" value="Genomic_DNA"/>
</dbReference>
<gene>
    <name evidence="1" type="ORF">FM996_20765</name>
</gene>